<dbReference type="AlphaFoldDB" id="D7BFI9"/>
<evidence type="ECO:0000256" key="1">
    <source>
        <dbReference type="ARBA" id="ARBA00000677"/>
    </source>
</evidence>
<evidence type="ECO:0000256" key="3">
    <source>
        <dbReference type="ARBA" id="ARBA00013208"/>
    </source>
</evidence>
<dbReference type="InterPro" id="IPR000223">
    <property type="entry name" value="Pept_S26A_signal_pept_1"/>
</dbReference>
<dbReference type="InterPro" id="IPR019533">
    <property type="entry name" value="Peptidase_S26"/>
</dbReference>
<evidence type="ECO:0000256" key="2">
    <source>
        <dbReference type="ARBA" id="ARBA00009370"/>
    </source>
</evidence>
<dbReference type="SUPFAM" id="SSF51306">
    <property type="entry name" value="LexA/Signal peptidase"/>
    <property type="match status" value="1"/>
</dbReference>
<keyword evidence="6" id="KW-0812">Transmembrane</keyword>
<evidence type="ECO:0000313" key="9">
    <source>
        <dbReference type="Proteomes" id="UP000001916"/>
    </source>
</evidence>
<proteinExistence type="inferred from homology"/>
<comment type="subcellular location">
    <subcellularLocation>
        <location evidence="6">Membrane</location>
        <topology evidence="6">Single-pass type II membrane protein</topology>
    </subcellularLocation>
</comment>
<dbReference type="Pfam" id="PF10502">
    <property type="entry name" value="Peptidase_S26"/>
    <property type="match status" value="1"/>
</dbReference>
<evidence type="ECO:0000256" key="6">
    <source>
        <dbReference type="RuleBase" id="RU362042"/>
    </source>
</evidence>
<comment type="similarity">
    <text evidence="2 6">Belongs to the peptidase S26 family.</text>
</comment>
<feature type="transmembrane region" description="Helical" evidence="6">
    <location>
        <begin position="26"/>
        <end position="45"/>
    </location>
</feature>
<comment type="catalytic activity">
    <reaction evidence="1 6">
        <text>Cleavage of hydrophobic, N-terminal signal or leader sequences from secreted and periplasmic proteins.</text>
        <dbReference type="EC" id="3.4.21.89"/>
    </reaction>
</comment>
<dbReference type="InterPro" id="IPR036286">
    <property type="entry name" value="LexA/Signal_pep-like_sf"/>
</dbReference>
<dbReference type="GO" id="GO:0004252">
    <property type="term" value="F:serine-type endopeptidase activity"/>
    <property type="evidence" value="ECO:0007669"/>
    <property type="project" value="InterPro"/>
</dbReference>
<dbReference type="EC" id="3.4.21.89" evidence="3 6"/>
<name>D7BFI9_ALLS1</name>
<keyword evidence="9" id="KW-1185">Reference proteome</keyword>
<evidence type="ECO:0000259" key="7">
    <source>
        <dbReference type="Pfam" id="PF10502"/>
    </source>
</evidence>
<evidence type="ECO:0000256" key="4">
    <source>
        <dbReference type="ARBA" id="ARBA00022801"/>
    </source>
</evidence>
<gene>
    <name evidence="8" type="ordered locus">Mesil_1657</name>
</gene>
<dbReference type="NCBIfam" id="TIGR02227">
    <property type="entry name" value="sigpep_I_bact"/>
    <property type="match status" value="1"/>
</dbReference>
<dbReference type="GO" id="GO:0016020">
    <property type="term" value="C:membrane"/>
    <property type="evidence" value="ECO:0007669"/>
    <property type="project" value="UniProtKB-SubCell"/>
</dbReference>
<evidence type="ECO:0000313" key="8">
    <source>
        <dbReference type="EMBL" id="ADH63542.1"/>
    </source>
</evidence>
<dbReference type="eggNOG" id="COG0681">
    <property type="taxonomic scope" value="Bacteria"/>
</dbReference>
<keyword evidence="4 6" id="KW-0378">Hydrolase</keyword>
<dbReference type="GO" id="GO:0006465">
    <property type="term" value="P:signal peptide processing"/>
    <property type="evidence" value="ECO:0007669"/>
    <property type="project" value="InterPro"/>
</dbReference>
<feature type="domain" description="Peptidase S26" evidence="7">
    <location>
        <begin position="17"/>
        <end position="266"/>
    </location>
</feature>
<dbReference type="InterPro" id="IPR019757">
    <property type="entry name" value="Pept_S26A_signal_pept_1_Lys-AS"/>
</dbReference>
<dbReference type="PANTHER" id="PTHR43390">
    <property type="entry name" value="SIGNAL PEPTIDASE I"/>
    <property type="match status" value="1"/>
</dbReference>
<keyword evidence="6" id="KW-0645">Protease</keyword>
<keyword evidence="6" id="KW-1133">Transmembrane helix</keyword>
<reference evidence="8 9" key="1">
    <citation type="journal article" date="2010" name="Stand. Genomic Sci.">
        <title>Complete genome sequence of Meiothermus silvanus type strain (VI-R2).</title>
        <authorList>
            <person name="Sikorski J."/>
            <person name="Tindall B.J."/>
            <person name="Lowry S."/>
            <person name="Lucas S."/>
            <person name="Nolan M."/>
            <person name="Copeland A."/>
            <person name="Glavina Del Rio T."/>
            <person name="Tice H."/>
            <person name="Cheng J.F."/>
            <person name="Han C."/>
            <person name="Pitluck S."/>
            <person name="Liolios K."/>
            <person name="Ivanova N."/>
            <person name="Mavromatis K."/>
            <person name="Mikhailova N."/>
            <person name="Pati A."/>
            <person name="Goodwin L."/>
            <person name="Chen A."/>
            <person name="Palaniappan K."/>
            <person name="Land M."/>
            <person name="Hauser L."/>
            <person name="Chang Y.J."/>
            <person name="Jeffries C.D."/>
            <person name="Rohde M."/>
            <person name="Goker M."/>
            <person name="Woyke T."/>
            <person name="Bristow J."/>
            <person name="Eisen J.A."/>
            <person name="Markowitz V."/>
            <person name="Hugenholtz P."/>
            <person name="Kyrpides N.C."/>
            <person name="Klenk H.P."/>
            <person name="Lapidus A."/>
        </authorList>
    </citation>
    <scope>NUCLEOTIDE SEQUENCE [LARGE SCALE GENOMIC DNA]</scope>
    <source>
        <strain evidence="9">ATCC 700542 / DSM 9946 / VI-R2</strain>
    </source>
</reference>
<feature type="active site" evidence="5">
    <location>
        <position position="120"/>
    </location>
</feature>
<dbReference type="KEGG" id="msv:Mesil_1657"/>
<sequence>MLCILKAVRNFWDYLFKEWLRQVGEALLLAFLVTTFIFTTVGVVGNSMNPLNGGALPAGSVSLQNGERVFVPKYETWLVRFGLTQWRRGEIAIIKPPEGTPNAVAQFPILGFQFKAFFIKRIVGVPGDEVSIREGQLVLNGQPIKETHITSLITPYPDNFPGACYRDGRLSHIIMQQGTPFALDELPDYLKDLPGMMMPPSSNDPAYPSPPLELQGERCVVGTLKIAPDHYFVMGDNRTIGGSEDSRTFGPIAKDRIAGRANAVWWPPISRDEAGNTRLNIRSLPIPPAFRQP</sequence>
<dbReference type="PANTHER" id="PTHR43390:SF1">
    <property type="entry name" value="CHLOROPLAST PROCESSING PEPTIDASE"/>
    <property type="match status" value="1"/>
</dbReference>
<dbReference type="Gene3D" id="2.10.109.10">
    <property type="entry name" value="Umud Fragment, subunit A"/>
    <property type="match status" value="1"/>
</dbReference>
<accession>D7BFI9</accession>
<dbReference type="EMBL" id="CP002042">
    <property type="protein sequence ID" value="ADH63542.1"/>
    <property type="molecule type" value="Genomic_DNA"/>
</dbReference>
<evidence type="ECO:0000256" key="5">
    <source>
        <dbReference type="PIRSR" id="PIRSR600223-1"/>
    </source>
</evidence>
<dbReference type="GO" id="GO:0009003">
    <property type="term" value="F:signal peptidase activity"/>
    <property type="evidence" value="ECO:0007669"/>
    <property type="project" value="UniProtKB-EC"/>
</dbReference>
<dbReference type="PROSITE" id="PS00760">
    <property type="entry name" value="SPASE_I_2"/>
    <property type="match status" value="1"/>
</dbReference>
<keyword evidence="6" id="KW-0472">Membrane</keyword>
<feature type="active site" evidence="5">
    <location>
        <position position="47"/>
    </location>
</feature>
<protein>
    <recommendedName>
        <fullName evidence="3 6">Signal peptidase I</fullName>
        <ecNumber evidence="3 6">3.4.21.89</ecNumber>
    </recommendedName>
</protein>
<dbReference type="HOGENOM" id="CLU_028723_5_1_0"/>
<organism evidence="8 9">
    <name type="scientific">Allomeiothermus silvanus (strain ATCC 700542 / DSM 9946 / NBRC 106475 / NCIMB 13440 / VI-R2)</name>
    <name type="common">Thermus silvanus</name>
    <dbReference type="NCBI Taxonomy" id="526227"/>
    <lineage>
        <taxon>Bacteria</taxon>
        <taxon>Thermotogati</taxon>
        <taxon>Deinococcota</taxon>
        <taxon>Deinococci</taxon>
        <taxon>Thermales</taxon>
        <taxon>Thermaceae</taxon>
        <taxon>Allomeiothermus</taxon>
    </lineage>
</organism>
<dbReference type="STRING" id="526227.Mesil_1657"/>
<dbReference type="CDD" id="cd06530">
    <property type="entry name" value="S26_SPase_I"/>
    <property type="match status" value="2"/>
</dbReference>
<dbReference type="PRINTS" id="PR00727">
    <property type="entry name" value="LEADERPTASE"/>
</dbReference>
<dbReference type="Proteomes" id="UP000001916">
    <property type="component" value="Chromosome"/>
</dbReference>